<evidence type="ECO:0000256" key="1">
    <source>
        <dbReference type="SAM" id="Phobius"/>
    </source>
</evidence>
<name>A0ABM7F817_9ACTN</name>
<dbReference type="Proteomes" id="UP001321542">
    <property type="component" value="Chromosome"/>
</dbReference>
<sequence length="137" mass="14757">MTHFVEGMVLTFIGAALAYEGVRSDKPLYTIGGSLLAILLFVGTIVVIRGEARDRSLTSAGKARTDRLWRTASYCPSCASVFFPGGSPWQGLLTPEQFKKYIWTEAGFAEQLEEKDKDVALPPGLPAIGPGGTPDHV</sequence>
<proteinExistence type="predicted"/>
<gene>
    <name evidence="2" type="ORF">SGFS_033740</name>
</gene>
<reference evidence="2 3" key="2">
    <citation type="journal article" date="2023" name="ChemBioChem">
        <title>Acyltransferase Domain Exchange between Two Independent Type I Polyketide Synthases in the Same Producer Strain of Macrolide Antibiotics.</title>
        <authorList>
            <person name="Kudo F."/>
            <person name="Kishikawa K."/>
            <person name="Tsuboi K."/>
            <person name="Kido T."/>
            <person name="Usui T."/>
            <person name="Hashimoto J."/>
            <person name="Shin-Ya K."/>
            <person name="Miyanaga A."/>
            <person name="Eguchi T."/>
        </authorList>
    </citation>
    <scope>NUCLEOTIDE SEQUENCE [LARGE SCALE GENOMIC DNA]</scope>
    <source>
        <strain evidence="2 3">A-8890</strain>
    </source>
</reference>
<protein>
    <submittedName>
        <fullName evidence="2">Uncharacterized protein</fullName>
    </submittedName>
</protein>
<reference evidence="2 3" key="1">
    <citation type="journal article" date="2010" name="ChemBioChem">
        <title>Cloning and characterization of the biosynthetic gene cluster of 16-membered macrolide antibiotic FD-891: involvement of a dual functional cytochrome P450 monooxygenase catalyzing epoxidation and hydroxylation.</title>
        <authorList>
            <person name="Kudo F."/>
            <person name="Motegi A."/>
            <person name="Mizoue K."/>
            <person name="Eguchi T."/>
        </authorList>
    </citation>
    <scope>NUCLEOTIDE SEQUENCE [LARGE SCALE GENOMIC DNA]</scope>
    <source>
        <strain evidence="2 3">A-8890</strain>
    </source>
</reference>
<keyword evidence="1" id="KW-1133">Transmembrane helix</keyword>
<keyword evidence="3" id="KW-1185">Reference proteome</keyword>
<feature type="transmembrane region" description="Helical" evidence="1">
    <location>
        <begin position="28"/>
        <end position="48"/>
    </location>
</feature>
<keyword evidence="1" id="KW-0472">Membrane</keyword>
<keyword evidence="1" id="KW-0812">Transmembrane</keyword>
<evidence type="ECO:0000313" key="3">
    <source>
        <dbReference type="Proteomes" id="UP001321542"/>
    </source>
</evidence>
<organism evidence="2 3">
    <name type="scientific">Streptomyces graminofaciens</name>
    <dbReference type="NCBI Taxonomy" id="68212"/>
    <lineage>
        <taxon>Bacteria</taxon>
        <taxon>Bacillati</taxon>
        <taxon>Actinomycetota</taxon>
        <taxon>Actinomycetes</taxon>
        <taxon>Kitasatosporales</taxon>
        <taxon>Streptomycetaceae</taxon>
        <taxon>Streptomyces</taxon>
    </lineage>
</organism>
<accession>A0ABM7F817</accession>
<dbReference type="EMBL" id="AP018448">
    <property type="protein sequence ID" value="BBC32080.1"/>
    <property type="molecule type" value="Genomic_DNA"/>
</dbReference>
<evidence type="ECO:0000313" key="2">
    <source>
        <dbReference type="EMBL" id="BBC32080.1"/>
    </source>
</evidence>